<protein>
    <submittedName>
        <fullName evidence="2">Uncharacterized protein</fullName>
    </submittedName>
</protein>
<dbReference type="EMBL" id="PGGS01000168">
    <property type="protein sequence ID" value="PNH07655.1"/>
    <property type="molecule type" value="Genomic_DNA"/>
</dbReference>
<comment type="caution">
    <text evidence="2">The sequence shown here is derived from an EMBL/GenBank/DDBJ whole genome shotgun (WGS) entry which is preliminary data.</text>
</comment>
<keyword evidence="3" id="KW-1185">Reference proteome</keyword>
<reference evidence="2 3" key="1">
    <citation type="journal article" date="2017" name="Mol. Biol. Evol.">
        <title>The 4-celled Tetrabaena socialis nuclear genome reveals the essential components for genetic control of cell number at the origin of multicellularity in the volvocine lineage.</title>
        <authorList>
            <person name="Featherston J."/>
            <person name="Arakaki Y."/>
            <person name="Hanschen E.R."/>
            <person name="Ferris P.J."/>
            <person name="Michod R.E."/>
            <person name="Olson B.J.S.C."/>
            <person name="Nozaki H."/>
            <person name="Durand P.M."/>
        </authorList>
    </citation>
    <scope>NUCLEOTIDE SEQUENCE [LARGE SCALE GENOMIC DNA]</scope>
    <source>
        <strain evidence="2 3">NIES-571</strain>
    </source>
</reference>
<evidence type="ECO:0000313" key="3">
    <source>
        <dbReference type="Proteomes" id="UP000236333"/>
    </source>
</evidence>
<dbReference type="PANTHER" id="PTHR35734">
    <property type="entry name" value="OS01G0805200 PROTEIN"/>
    <property type="match status" value="1"/>
</dbReference>
<keyword evidence="1" id="KW-1133">Transmembrane helix</keyword>
<evidence type="ECO:0000256" key="1">
    <source>
        <dbReference type="SAM" id="Phobius"/>
    </source>
</evidence>
<gene>
    <name evidence="2" type="ORF">TSOC_005843</name>
</gene>
<sequence>MASLTARPCALLGAAPSRRSPVPFLVGGARPAVCVHGVAAAPRRSACPGGRRAAQPSVVARASEEKEVNYNKQFGYSRKDIILIGVGLIALGYALYYGLQATGMEPGFAGNWVQLIIFMGICVFWVSTYVFRVATKQMTYVKQLENYEEAVMKKRIEEMTEAELEQLASDVEGDKLRQAARKE</sequence>
<organism evidence="2 3">
    <name type="scientific">Tetrabaena socialis</name>
    <dbReference type="NCBI Taxonomy" id="47790"/>
    <lineage>
        <taxon>Eukaryota</taxon>
        <taxon>Viridiplantae</taxon>
        <taxon>Chlorophyta</taxon>
        <taxon>core chlorophytes</taxon>
        <taxon>Chlorophyceae</taxon>
        <taxon>CS clade</taxon>
        <taxon>Chlamydomonadales</taxon>
        <taxon>Tetrabaenaceae</taxon>
        <taxon>Tetrabaena</taxon>
    </lineage>
</organism>
<feature type="transmembrane region" description="Helical" evidence="1">
    <location>
        <begin position="81"/>
        <end position="99"/>
    </location>
</feature>
<dbReference type="OrthoDB" id="5023at2759"/>
<dbReference type="Proteomes" id="UP000236333">
    <property type="component" value="Unassembled WGS sequence"/>
</dbReference>
<feature type="transmembrane region" description="Helical" evidence="1">
    <location>
        <begin position="111"/>
        <end position="131"/>
    </location>
</feature>
<evidence type="ECO:0000313" key="2">
    <source>
        <dbReference type="EMBL" id="PNH07655.1"/>
    </source>
</evidence>
<proteinExistence type="predicted"/>
<dbReference type="PANTHER" id="PTHR35734:SF1">
    <property type="entry name" value="OS01G0805200 PROTEIN"/>
    <property type="match status" value="1"/>
</dbReference>
<accession>A0A2J8A575</accession>
<dbReference type="Pfam" id="PF11460">
    <property type="entry name" value="DUF3007"/>
    <property type="match status" value="1"/>
</dbReference>
<name>A0A2J8A575_9CHLO</name>
<keyword evidence="1" id="KW-0472">Membrane</keyword>
<dbReference type="AlphaFoldDB" id="A0A2J8A575"/>
<dbReference type="InterPro" id="IPR021562">
    <property type="entry name" value="DUF3007"/>
</dbReference>
<keyword evidence="1" id="KW-0812">Transmembrane</keyword>